<protein>
    <submittedName>
        <fullName evidence="2">MORN repeat protein</fullName>
    </submittedName>
</protein>
<dbReference type="Proteomes" id="UP000275027">
    <property type="component" value="Unassembled WGS sequence"/>
</dbReference>
<evidence type="ECO:0000313" key="3">
    <source>
        <dbReference type="Proteomes" id="UP000233767"/>
    </source>
</evidence>
<dbReference type="AlphaFoldDB" id="A0A497VCP4"/>
<keyword evidence="3" id="KW-1185">Reference proteome</keyword>
<dbReference type="EMBL" id="RCCB01000010">
    <property type="protein sequence ID" value="RLJ35939.1"/>
    <property type="molecule type" value="Genomic_DNA"/>
</dbReference>
<proteinExistence type="predicted"/>
<name>A0A497VCP4_9FLAO</name>
<reference evidence="1 3" key="1">
    <citation type="submission" date="2017-12" db="EMBL/GenBank/DDBJ databases">
        <title>Genomic Encyclopedia of Type Strains, Phase III (KMG-III): the genomes of soil and plant-associated and newly described type strains.</title>
        <authorList>
            <person name="Whitman W."/>
        </authorList>
    </citation>
    <scope>NUCLEOTIDE SEQUENCE [LARGE SCALE GENOMIC DNA]</scope>
    <source>
        <strain evidence="1 3">IP-10</strain>
    </source>
</reference>
<organism evidence="2 4">
    <name type="scientific">Flavobacterium lindanitolerans</name>
    <dbReference type="NCBI Taxonomy" id="428988"/>
    <lineage>
        <taxon>Bacteria</taxon>
        <taxon>Pseudomonadati</taxon>
        <taxon>Bacteroidota</taxon>
        <taxon>Flavobacteriia</taxon>
        <taxon>Flavobacteriales</taxon>
        <taxon>Flavobacteriaceae</taxon>
        <taxon>Flavobacterium</taxon>
    </lineage>
</organism>
<dbReference type="Gene3D" id="3.90.930.1">
    <property type="match status" value="1"/>
</dbReference>
<evidence type="ECO:0000313" key="4">
    <source>
        <dbReference type="Proteomes" id="UP000275027"/>
    </source>
</evidence>
<evidence type="ECO:0000313" key="2">
    <source>
        <dbReference type="EMBL" id="RLJ35939.1"/>
    </source>
</evidence>
<dbReference type="SUPFAM" id="SSF82185">
    <property type="entry name" value="Histone H3 K4-specific methyltransferase SET7/9 N-terminal domain"/>
    <property type="match status" value="1"/>
</dbReference>
<dbReference type="Proteomes" id="UP000233767">
    <property type="component" value="Unassembled WGS sequence"/>
</dbReference>
<evidence type="ECO:0000313" key="1">
    <source>
        <dbReference type="EMBL" id="PKW28556.1"/>
    </source>
</evidence>
<reference evidence="2 4" key="2">
    <citation type="submission" date="2018-10" db="EMBL/GenBank/DDBJ databases">
        <title>Genomic Encyclopedia of Archaeal and Bacterial Type Strains, Phase II (KMG-II): from individual species to whole genera.</title>
        <authorList>
            <person name="Goeker M."/>
        </authorList>
    </citation>
    <scope>NUCLEOTIDE SEQUENCE [LARGE SCALE GENOMIC DNA]</scope>
    <source>
        <strain evidence="2 4">DSM 21886</strain>
    </source>
</reference>
<dbReference type="Pfam" id="PF07661">
    <property type="entry name" value="MORN_2"/>
    <property type="match status" value="2"/>
</dbReference>
<dbReference type="RefSeq" id="WP_101470755.1">
    <property type="nucleotide sequence ID" value="NZ_PJND01000007.1"/>
</dbReference>
<dbReference type="PROSITE" id="PS51257">
    <property type="entry name" value="PROKAR_LIPOPROTEIN"/>
    <property type="match status" value="1"/>
</dbReference>
<comment type="caution">
    <text evidence="2">The sequence shown here is derived from an EMBL/GenBank/DDBJ whole genome shotgun (WGS) entry which is preliminary data.</text>
</comment>
<dbReference type="EMBL" id="PJND01000007">
    <property type="protein sequence ID" value="PKW28556.1"/>
    <property type="molecule type" value="Genomic_DNA"/>
</dbReference>
<dbReference type="InterPro" id="IPR011652">
    <property type="entry name" value="MORN_2"/>
</dbReference>
<sequence length="143" mass="16906">MRIIKITPSISALLFILILSGCKTNRIRNNERVGRWVEYDTIDGKIYKSVGRFRDGIGKGIHRQFSDKKLVREEKYKNDICHTIYYYDNGKIMTEGNTKMVVTDEEIHWFYNGDWKFYDENGQLLGIRTYENGNVINEIEIQQ</sequence>
<gene>
    <name evidence="1" type="ORF">B0G92_0178</name>
    <name evidence="2" type="ORF">CLV50_1326</name>
</gene>
<accession>A0A497VCP4</accession>